<dbReference type="PANTHER" id="PTHR34107:SF5">
    <property type="entry name" value="SLL1355 PROTEIN"/>
    <property type="match status" value="1"/>
</dbReference>
<name>A0ABR9VTP1_9SYNC</name>
<proteinExistence type="predicted"/>
<dbReference type="Proteomes" id="UP000658720">
    <property type="component" value="Unassembled WGS sequence"/>
</dbReference>
<reference evidence="2 3" key="1">
    <citation type="submission" date="2020-10" db="EMBL/GenBank/DDBJ databases">
        <authorList>
            <person name="Castelo-Branco R."/>
            <person name="Eusebio N."/>
            <person name="Adriana R."/>
            <person name="Vieira A."/>
            <person name="Brugerolle De Fraissinette N."/>
            <person name="Rezende De Castro R."/>
            <person name="Schneider M.P."/>
            <person name="Vasconcelos V."/>
            <person name="Leao P.N."/>
        </authorList>
    </citation>
    <scope>NUCLEOTIDE SEQUENCE [LARGE SCALE GENOMIC DNA]</scope>
    <source>
        <strain evidence="2 3">LEGE 00031</strain>
    </source>
</reference>
<feature type="domain" description="Putative restriction endonuclease" evidence="1">
    <location>
        <begin position="13"/>
        <end position="176"/>
    </location>
</feature>
<gene>
    <name evidence="2" type="ORF">IQ217_12940</name>
</gene>
<dbReference type="Gene3D" id="3.90.1570.10">
    <property type="entry name" value="tt1808, chain A"/>
    <property type="match status" value="1"/>
</dbReference>
<keyword evidence="2" id="KW-0255">Endonuclease</keyword>
<organism evidence="2 3">
    <name type="scientific">Synechocystis salina LEGE 00031</name>
    <dbReference type="NCBI Taxonomy" id="1828736"/>
    <lineage>
        <taxon>Bacteria</taxon>
        <taxon>Bacillati</taxon>
        <taxon>Cyanobacteriota</taxon>
        <taxon>Cyanophyceae</taxon>
        <taxon>Synechococcales</taxon>
        <taxon>Merismopediaceae</taxon>
        <taxon>Synechocystis</taxon>
    </lineage>
</organism>
<dbReference type="PANTHER" id="PTHR34107">
    <property type="entry name" value="SLL0198 PROTEIN-RELATED"/>
    <property type="match status" value="1"/>
</dbReference>
<dbReference type="SUPFAM" id="SSF52980">
    <property type="entry name" value="Restriction endonuclease-like"/>
    <property type="match status" value="1"/>
</dbReference>
<evidence type="ECO:0000313" key="2">
    <source>
        <dbReference type="EMBL" id="MBE9254725.1"/>
    </source>
</evidence>
<keyword evidence="3" id="KW-1185">Reference proteome</keyword>
<dbReference type="RefSeq" id="WP_194020254.1">
    <property type="nucleotide sequence ID" value="NZ_JADEVV010000037.1"/>
</dbReference>
<dbReference type="InterPro" id="IPR012296">
    <property type="entry name" value="Nuclease_put_TT1808"/>
</dbReference>
<evidence type="ECO:0000313" key="3">
    <source>
        <dbReference type="Proteomes" id="UP000658720"/>
    </source>
</evidence>
<dbReference type="GO" id="GO:0004519">
    <property type="term" value="F:endonuclease activity"/>
    <property type="evidence" value="ECO:0007669"/>
    <property type="project" value="UniProtKB-KW"/>
</dbReference>
<keyword evidence="2" id="KW-0540">Nuclease</keyword>
<dbReference type="CDD" id="cd06260">
    <property type="entry name" value="DUF820-like"/>
    <property type="match status" value="1"/>
</dbReference>
<comment type="caution">
    <text evidence="2">The sequence shown here is derived from an EMBL/GenBank/DDBJ whole genome shotgun (WGS) entry which is preliminary data.</text>
</comment>
<keyword evidence="2" id="KW-0378">Hydrolase</keyword>
<evidence type="ECO:0000259" key="1">
    <source>
        <dbReference type="Pfam" id="PF05685"/>
    </source>
</evidence>
<accession>A0ABR9VTP1</accession>
<dbReference type="EMBL" id="JADEVV010000037">
    <property type="protein sequence ID" value="MBE9254725.1"/>
    <property type="molecule type" value="Genomic_DNA"/>
</dbReference>
<sequence length="191" mass="21205">MVLAAAKVPTLSLESFLALPETKPAQEYCRGIVTQKPMPKGKHSAIQFELAAAINAQVKPDKIAYALPELRCTFGDRSIVPDITVIRWQNLPLDSGGEISDRFDRAPDWLIEILSPDQSVTLVMEKIIFSLKAGTELAWLVDPMAKSITVFTASLPQVYLAETEIQESLTVFAELENWSITAAEVFDWLKI</sequence>
<protein>
    <submittedName>
        <fullName evidence="2">Uma2 family endonuclease</fullName>
    </submittedName>
</protein>
<dbReference type="Pfam" id="PF05685">
    <property type="entry name" value="Uma2"/>
    <property type="match status" value="1"/>
</dbReference>
<dbReference type="InterPro" id="IPR011335">
    <property type="entry name" value="Restrct_endonuc-II-like"/>
</dbReference>
<dbReference type="InterPro" id="IPR008538">
    <property type="entry name" value="Uma2"/>
</dbReference>